<keyword evidence="1" id="KW-1133">Transmembrane helix</keyword>
<proteinExistence type="predicted"/>
<organism evidence="2">
    <name type="scientific">Brassica napus</name>
    <name type="common">Rape</name>
    <dbReference type="NCBI Taxonomy" id="3708"/>
    <lineage>
        <taxon>Eukaryota</taxon>
        <taxon>Viridiplantae</taxon>
        <taxon>Streptophyta</taxon>
        <taxon>Embryophyta</taxon>
        <taxon>Tracheophyta</taxon>
        <taxon>Spermatophyta</taxon>
        <taxon>Magnoliopsida</taxon>
        <taxon>eudicotyledons</taxon>
        <taxon>Gunneridae</taxon>
        <taxon>Pentapetalae</taxon>
        <taxon>rosids</taxon>
        <taxon>malvids</taxon>
        <taxon>Brassicales</taxon>
        <taxon>Brassicaceae</taxon>
        <taxon>Brassiceae</taxon>
        <taxon>Brassica</taxon>
    </lineage>
</organism>
<accession>A0A816VAX3</accession>
<evidence type="ECO:0000256" key="1">
    <source>
        <dbReference type="SAM" id="Phobius"/>
    </source>
</evidence>
<reference evidence="2" key="1">
    <citation type="submission" date="2021-01" db="EMBL/GenBank/DDBJ databases">
        <authorList>
            <consortium name="Genoscope - CEA"/>
            <person name="William W."/>
        </authorList>
    </citation>
    <scope>NUCLEOTIDE SEQUENCE</scope>
</reference>
<keyword evidence="1" id="KW-0472">Membrane</keyword>
<dbReference type="Proteomes" id="UP001295469">
    <property type="component" value="Chromosome A03"/>
</dbReference>
<feature type="transmembrane region" description="Helical" evidence="1">
    <location>
        <begin position="39"/>
        <end position="61"/>
    </location>
</feature>
<name>A0A816VAX3_BRANA</name>
<dbReference type="AlphaFoldDB" id="A0A816VAX3"/>
<keyword evidence="1" id="KW-0812">Transmembrane</keyword>
<dbReference type="EMBL" id="HG994357">
    <property type="protein sequence ID" value="CAF2123520.1"/>
    <property type="molecule type" value="Genomic_DNA"/>
</dbReference>
<evidence type="ECO:0000313" key="2">
    <source>
        <dbReference type="EMBL" id="CAF2123520.1"/>
    </source>
</evidence>
<gene>
    <name evidence="2" type="ORF">DARMORV10_A03P22620.1</name>
</gene>
<sequence>MYSWFVVCVDRICGRSLDSPFVRLIPIELIAFSLDQSSFVILVQLSCQAGFSCSYILCLLINGSVSSRRFIIISYRL</sequence>
<protein>
    <submittedName>
        <fullName evidence="2">(rape) hypothetical protein</fullName>
    </submittedName>
</protein>